<feature type="binding site" evidence="13">
    <location>
        <position position="80"/>
    </location>
    <ligand>
        <name>Zn(2+)</name>
        <dbReference type="ChEBI" id="CHEBI:29105"/>
        <label>1</label>
        <note>catalytic</note>
    </ligand>
</feature>
<feature type="active site" description="Proton acceptor" evidence="11">
    <location>
        <position position="378"/>
    </location>
</feature>
<dbReference type="InterPro" id="IPR001279">
    <property type="entry name" value="Metallo-B-lactamas"/>
</dbReference>
<keyword evidence="9 10" id="KW-0694">RNA-binding</keyword>
<dbReference type="Pfam" id="PF07521">
    <property type="entry name" value="RMMBL"/>
    <property type="match status" value="1"/>
</dbReference>
<dbReference type="NCBIfam" id="TIGR00649">
    <property type="entry name" value="MG423"/>
    <property type="match status" value="1"/>
</dbReference>
<dbReference type="KEGG" id="haby:HLVA_04650"/>
<dbReference type="InterPro" id="IPR036866">
    <property type="entry name" value="RibonucZ/Hydroxyglut_hydro"/>
</dbReference>
<keyword evidence="7 13" id="KW-0862">Zinc</keyword>
<evidence type="ECO:0000256" key="12">
    <source>
        <dbReference type="PIRSR" id="PIRSR004803-2"/>
    </source>
</evidence>
<dbReference type="InterPro" id="IPR004613">
    <property type="entry name" value="RNase_J"/>
</dbReference>
<keyword evidence="5 10" id="KW-0255">Endonuclease</keyword>
<feature type="binding site" evidence="13">
    <location>
        <position position="151"/>
    </location>
    <ligand>
        <name>Zn(2+)</name>
        <dbReference type="ChEBI" id="CHEBI:29105"/>
        <label>1</label>
        <note>catalytic</note>
    </ligand>
</feature>
<dbReference type="InterPro" id="IPR011108">
    <property type="entry name" value="RMMBL"/>
</dbReference>
<evidence type="ECO:0000256" key="1">
    <source>
        <dbReference type="ARBA" id="ARBA00004496"/>
    </source>
</evidence>
<feature type="binding site" evidence="13">
    <location>
        <position position="400"/>
    </location>
    <ligand>
        <name>Zn(2+)</name>
        <dbReference type="ChEBI" id="CHEBI:29105"/>
        <label>1</label>
        <note>catalytic</note>
    </ligand>
</feature>
<feature type="binding site" evidence="13">
    <location>
        <position position="55"/>
    </location>
    <ligand>
        <name>Ca(2+)</name>
        <dbReference type="ChEBI" id="CHEBI:29108"/>
    </ligand>
</feature>
<dbReference type="Proteomes" id="UP001321582">
    <property type="component" value="Chromosome"/>
</dbReference>
<feature type="binding site" evidence="13">
    <location>
        <position position="173"/>
    </location>
    <ligand>
        <name>Zn(2+)</name>
        <dbReference type="ChEBI" id="CHEBI:29105"/>
        <label>1</label>
        <note>catalytic</note>
    </ligand>
</feature>
<dbReference type="EMBL" id="AP027059">
    <property type="protein sequence ID" value="BDU49896.1"/>
    <property type="molecule type" value="Genomic_DNA"/>
</dbReference>
<feature type="domain" description="Metallo-beta-lactamase" evidence="14">
    <location>
        <begin position="27"/>
        <end position="225"/>
    </location>
</feature>
<dbReference type="AlphaFoldDB" id="A0AAU9D8I5"/>
<feature type="binding site" evidence="13">
    <location>
        <position position="84"/>
    </location>
    <ligand>
        <name>Zn(2+)</name>
        <dbReference type="ChEBI" id="CHEBI:29105"/>
        <label>1</label>
        <note>catalytic</note>
    </ligand>
</feature>
<dbReference type="InterPro" id="IPR055132">
    <property type="entry name" value="RNase_J_b_CASP"/>
</dbReference>
<dbReference type="SMART" id="SM00849">
    <property type="entry name" value="Lactamase_B"/>
    <property type="match status" value="1"/>
</dbReference>
<dbReference type="Gene3D" id="3.40.50.10710">
    <property type="entry name" value="Metallo-hydrolase/oxidoreductase"/>
    <property type="match status" value="1"/>
</dbReference>
<gene>
    <name evidence="10 15" type="primary">rnj</name>
    <name evidence="15" type="ORF">HLVA_04650</name>
</gene>
<evidence type="ECO:0000313" key="16">
    <source>
        <dbReference type="Proteomes" id="UP001321582"/>
    </source>
</evidence>
<dbReference type="EC" id="3.1.-.-" evidence="10"/>
<feature type="binding site" evidence="13">
    <location>
        <position position="82"/>
    </location>
    <ligand>
        <name>Zn(2+)</name>
        <dbReference type="ChEBI" id="CHEBI:29105"/>
        <label>1</label>
        <note>catalytic</note>
    </ligand>
</feature>
<accession>A0AAU9D8I5</accession>
<keyword evidence="3 10" id="KW-0540">Nuclease</keyword>
<name>A0AAU9D8I5_9FUSO</name>
<dbReference type="GO" id="GO:0006364">
    <property type="term" value="P:rRNA processing"/>
    <property type="evidence" value="ECO:0007669"/>
    <property type="project" value="UniProtKB-UniRule"/>
</dbReference>
<dbReference type="GO" id="GO:0004534">
    <property type="term" value="F:5'-3' RNA exonuclease activity"/>
    <property type="evidence" value="ECO:0007669"/>
    <property type="project" value="UniProtKB-UniRule"/>
</dbReference>
<dbReference type="InterPro" id="IPR001587">
    <property type="entry name" value="RNase_J_CS"/>
</dbReference>
<comment type="similarity">
    <text evidence="10">Belongs to the metallo-beta-lactamase superfamily. RNA-metabolizing metallo-beta-lactamase-like family. Bacterial RNase J subfamily.</text>
</comment>
<dbReference type="InterPro" id="IPR041636">
    <property type="entry name" value="RNase_J_C"/>
</dbReference>
<dbReference type="Gene3D" id="3.60.15.10">
    <property type="entry name" value="Ribonuclease Z/Hydroxyacylglutathione hydrolase-like"/>
    <property type="match status" value="1"/>
</dbReference>
<keyword evidence="2 10" id="KW-0963">Cytoplasm</keyword>
<dbReference type="RefSeq" id="WP_307904837.1">
    <property type="nucleotide sequence ID" value="NZ_AP027059.1"/>
</dbReference>
<dbReference type="Pfam" id="PF00753">
    <property type="entry name" value="Lactamase_B"/>
    <property type="match status" value="1"/>
</dbReference>
<keyword evidence="16" id="KW-1185">Reference proteome</keyword>
<keyword evidence="6 10" id="KW-0378">Hydrolase</keyword>
<feature type="binding site" evidence="12">
    <location>
        <begin position="242"/>
        <end position="244"/>
    </location>
    <ligand>
        <name>substrate</name>
    </ligand>
</feature>
<comment type="subcellular location">
    <subcellularLocation>
        <location evidence="1 10">Cytoplasm</location>
    </subcellularLocation>
</comment>
<dbReference type="PANTHER" id="PTHR43694:SF1">
    <property type="entry name" value="RIBONUCLEASE J"/>
    <property type="match status" value="1"/>
</dbReference>
<feature type="binding site" evidence="10 12">
    <location>
        <begin position="374"/>
        <end position="378"/>
    </location>
    <ligand>
        <name>substrate</name>
    </ligand>
</feature>
<keyword evidence="8 10" id="KW-0269">Exonuclease</keyword>
<comment type="cofactor">
    <cofactor evidence="13">
        <name>Zn(2+)</name>
        <dbReference type="ChEBI" id="CHEBI:29105"/>
    </cofactor>
    <text evidence="13">Binds 2 Zn(2+) ions per subunit. It is not clear if Zn(2+) or Mg(2+) is physiologically important.</text>
</comment>
<evidence type="ECO:0000256" key="11">
    <source>
        <dbReference type="PIRSR" id="PIRSR004803-1"/>
    </source>
</evidence>
<feature type="binding site" evidence="13">
    <location>
        <position position="453"/>
    </location>
    <ligand>
        <name>Ca(2+)</name>
        <dbReference type="ChEBI" id="CHEBI:29108"/>
    </ligand>
</feature>
<organism evidence="15 16">
    <name type="scientific">Haliovirga abyssi</name>
    <dbReference type="NCBI Taxonomy" id="2996794"/>
    <lineage>
        <taxon>Bacteria</taxon>
        <taxon>Fusobacteriati</taxon>
        <taxon>Fusobacteriota</taxon>
        <taxon>Fusobacteriia</taxon>
        <taxon>Fusobacteriales</taxon>
        <taxon>Haliovirgaceae</taxon>
        <taxon>Haliovirga</taxon>
    </lineage>
</organism>
<proteinExistence type="inferred from homology"/>
<dbReference type="CDD" id="cd07714">
    <property type="entry name" value="RNaseJ_MBL-fold"/>
    <property type="match status" value="1"/>
</dbReference>
<evidence type="ECO:0000256" key="10">
    <source>
        <dbReference type="HAMAP-Rule" id="MF_01491"/>
    </source>
</evidence>
<dbReference type="Pfam" id="PF17770">
    <property type="entry name" value="RNase_J_C"/>
    <property type="match status" value="1"/>
</dbReference>
<dbReference type="Gene3D" id="3.10.20.580">
    <property type="match status" value="1"/>
</dbReference>
<dbReference type="PIRSF" id="PIRSF004803">
    <property type="entry name" value="RnjA"/>
    <property type="match status" value="1"/>
</dbReference>
<dbReference type="Pfam" id="PF22505">
    <property type="entry name" value="RNase_J_b_CASP"/>
    <property type="match status" value="1"/>
</dbReference>
<evidence type="ECO:0000256" key="7">
    <source>
        <dbReference type="ARBA" id="ARBA00022833"/>
    </source>
</evidence>
<feature type="binding site" evidence="13">
    <location>
        <position position="85"/>
    </location>
    <ligand>
        <name>Zn(2+)</name>
        <dbReference type="ChEBI" id="CHEBI:29105"/>
        <label>1</label>
        <note>catalytic</note>
    </ligand>
</feature>
<evidence type="ECO:0000259" key="14">
    <source>
        <dbReference type="SMART" id="SM00849"/>
    </source>
</evidence>
<dbReference type="FunFam" id="3.10.20.580:FF:000001">
    <property type="entry name" value="Ribonuclease J"/>
    <property type="match status" value="1"/>
</dbReference>
<keyword evidence="4 13" id="KW-0479">Metal-binding</keyword>
<comment type="function">
    <text evidence="10">An RNase that has 5'-3' exonuclease and possibly endonuclease activity. Involved in maturation of rRNA and in some organisms also mRNA maturation and/or decay.</text>
</comment>
<dbReference type="InterPro" id="IPR042173">
    <property type="entry name" value="RNase_J_2"/>
</dbReference>
<evidence type="ECO:0000256" key="6">
    <source>
        <dbReference type="ARBA" id="ARBA00022801"/>
    </source>
</evidence>
<evidence type="ECO:0000256" key="3">
    <source>
        <dbReference type="ARBA" id="ARBA00022722"/>
    </source>
</evidence>
<evidence type="ECO:0000256" key="5">
    <source>
        <dbReference type="ARBA" id="ARBA00022759"/>
    </source>
</evidence>
<evidence type="ECO:0000256" key="9">
    <source>
        <dbReference type="ARBA" id="ARBA00022884"/>
    </source>
</evidence>
<dbReference type="InterPro" id="IPR030854">
    <property type="entry name" value="RNase_J_bac"/>
</dbReference>
<dbReference type="SUPFAM" id="SSF56281">
    <property type="entry name" value="Metallo-hydrolase/oxidoreductase"/>
    <property type="match status" value="1"/>
</dbReference>
<evidence type="ECO:0000256" key="13">
    <source>
        <dbReference type="PIRSR" id="PIRSR004803-3"/>
    </source>
</evidence>
<dbReference type="PROSITE" id="PS01292">
    <property type="entry name" value="UPF0036"/>
    <property type="match status" value="1"/>
</dbReference>
<comment type="cofactor">
    <cofactor evidence="13">
        <name>Ca(2+)</name>
        <dbReference type="ChEBI" id="CHEBI:29108"/>
    </cofactor>
    <text evidence="13">Binds 1 Ca(2+) cation per subunit. Seen in 1 crystal structure, it is not clear if it is physiologically important.</text>
</comment>
<evidence type="ECO:0000256" key="8">
    <source>
        <dbReference type="ARBA" id="ARBA00022839"/>
    </source>
</evidence>
<feature type="binding site" evidence="13">
    <location>
        <position position="57"/>
    </location>
    <ligand>
        <name>Ca(2+)</name>
        <dbReference type="ChEBI" id="CHEBI:29108"/>
    </ligand>
</feature>
<feature type="active site" description="Proton donor" evidence="11">
    <location>
        <position position="205"/>
    </location>
</feature>
<evidence type="ECO:0000256" key="4">
    <source>
        <dbReference type="ARBA" id="ARBA00022723"/>
    </source>
</evidence>
<dbReference type="GO" id="GO:0003723">
    <property type="term" value="F:RNA binding"/>
    <property type="evidence" value="ECO:0007669"/>
    <property type="project" value="UniProtKB-UniRule"/>
</dbReference>
<dbReference type="GO" id="GO:0005737">
    <property type="term" value="C:cytoplasm"/>
    <property type="evidence" value="ECO:0007669"/>
    <property type="project" value="UniProtKB-SubCell"/>
</dbReference>
<dbReference type="GO" id="GO:0004521">
    <property type="term" value="F:RNA endonuclease activity"/>
    <property type="evidence" value="ECO:0007669"/>
    <property type="project" value="UniProtKB-UniRule"/>
</dbReference>
<dbReference type="GO" id="GO:0008270">
    <property type="term" value="F:zinc ion binding"/>
    <property type="evidence" value="ECO:0007669"/>
    <property type="project" value="InterPro"/>
</dbReference>
<evidence type="ECO:0000256" key="2">
    <source>
        <dbReference type="ARBA" id="ARBA00022490"/>
    </source>
</evidence>
<protein>
    <recommendedName>
        <fullName evidence="10">Ribonuclease J</fullName>
        <shortName evidence="10">RNase J</shortName>
        <ecNumber evidence="10">3.1.-.-</ecNumber>
    </recommendedName>
</protein>
<comment type="subunit">
    <text evidence="10">Homodimer, may be a subunit of the RNA degradosome.</text>
</comment>
<dbReference type="PANTHER" id="PTHR43694">
    <property type="entry name" value="RIBONUCLEASE J"/>
    <property type="match status" value="1"/>
</dbReference>
<sequence>MEWKPFYNNNKEGKLYVIPLGGIGEIGKNMTLIQYKDEIISIDVGLTFPGEDMLGIDLVIPDFNYVIKNSSKLKGIVLTHGHEDHIGALPYLYKEIPADIPMYGSKLTLALAKEKFERFDENVKHNFKEVKGRDKVKIGKYFEAEFIKTTHSISDTFAIAIHTPIGTIVHTGDFKIDLTPINNESTDFFKLAELGEKGVLFLMSDSTNAEREGYTMSERSVGEALQQECEKAKGRIVVAAFASHIHRLQQIIEVATNLGRKIAIDGRSMIRVVELASRLGYLKIEDNVLIDLKSVDNYKDEEIVLLCTGTQGEPMAALSRIANRTHKHINIKEGDTVIISATPIPGNEKAVYKTINRLIKNNAEVIYEKISGIHVSGHGSQDELKLMLNLVKPKFFMPVHGEYKHLKKHKDMALAVGIPEENIIISENGLKIEITKNNAKISGKVPSGITLIDGLGIGDIGNIVLRDRQHLAQDGIVIVVITISKKDGEILAGPDIITRGFVYARESGDLIRGTESLIKEELSKYKKVTEWAVLKSAVRDITRGYLYEQTKRNPIILPIIMEV</sequence>
<keyword evidence="13" id="KW-0106">Calcium</keyword>
<evidence type="ECO:0000313" key="15">
    <source>
        <dbReference type="EMBL" id="BDU49896.1"/>
    </source>
</evidence>
<reference evidence="15 16" key="1">
    <citation type="submission" date="2022-11" db="EMBL/GenBank/DDBJ databases">
        <title>Haliovirga abyssi gen. nov., sp. nov., a mesophilic fermentative bacterium isolated from the Iheya North hydrothermal field and the proposal of Haliovirgaceae fam. nov.</title>
        <authorList>
            <person name="Miyazaki U."/>
            <person name="Tame A."/>
            <person name="Miyazaki J."/>
            <person name="Takai K."/>
            <person name="Sawayama S."/>
            <person name="Kitajima M."/>
            <person name="Okamoto A."/>
            <person name="Nakagawa S."/>
        </authorList>
    </citation>
    <scope>NUCLEOTIDE SEQUENCE [LARGE SCALE GENOMIC DNA]</scope>
    <source>
        <strain evidence="15 16">IC12</strain>
    </source>
</reference>
<keyword evidence="10" id="KW-0698">rRNA processing</keyword>
<dbReference type="HAMAP" id="MF_01491">
    <property type="entry name" value="RNase_J_bact"/>
    <property type="match status" value="1"/>
</dbReference>